<dbReference type="SMART" id="SM01116">
    <property type="entry name" value="Cyanate_lyase"/>
    <property type="match status" value="1"/>
</dbReference>
<dbReference type="CDD" id="cd00093">
    <property type="entry name" value="HTH_XRE"/>
    <property type="match status" value="1"/>
</dbReference>
<dbReference type="GO" id="GO:0003677">
    <property type="term" value="F:DNA binding"/>
    <property type="evidence" value="ECO:0007669"/>
    <property type="project" value="InterPro"/>
</dbReference>
<dbReference type="InterPro" id="IPR036581">
    <property type="entry name" value="Cyanate_lyase_C_sf"/>
</dbReference>
<comment type="similarity">
    <text evidence="3">Belongs to the cyanase family.</text>
</comment>
<sequence>MSMMPMSNADYLERVQYAEELASIDKARKEKGLTFEALAEKVGVNKVWLTSALKGQQWVPEEYCTKIAEALGLTMETVGVLNNHPYKGNTDPILYRLHEVLDTYGPAIKEIIHEKGGNGIMSAIDFGIDVDIQKDPKGDRVIITWNGKLLPYSKQGKYPW</sequence>
<comment type="function">
    <text evidence="1 3">Catalyzes the reaction of cyanate with bicarbonate to produce ammonia and carbon dioxide.</text>
</comment>
<dbReference type="Gene3D" id="1.10.260.40">
    <property type="entry name" value="lambda repressor-like DNA-binding domains"/>
    <property type="match status" value="1"/>
</dbReference>
<proteinExistence type="inferred from homology"/>
<dbReference type="InterPro" id="IPR003712">
    <property type="entry name" value="Cyanate_lyase_C"/>
</dbReference>
<dbReference type="NCBIfam" id="NF002773">
    <property type="entry name" value="PRK02866.1"/>
    <property type="match status" value="1"/>
</dbReference>
<protein>
    <recommendedName>
        <fullName evidence="3">Cyanate hydratase</fullName>
        <shortName evidence="3">Cyanase</shortName>
        <ecNumber evidence="3">4.2.1.104</ecNumber>
    </recommendedName>
    <alternativeName>
        <fullName evidence="3">Cyanate hydrolase</fullName>
    </alternativeName>
    <alternativeName>
        <fullName evidence="3">Cyanate lyase</fullName>
    </alternativeName>
</protein>
<feature type="active site" evidence="3">
    <location>
        <position position="122"/>
    </location>
</feature>
<evidence type="ECO:0000256" key="3">
    <source>
        <dbReference type="HAMAP-Rule" id="MF_00535"/>
    </source>
</evidence>
<dbReference type="Proteomes" id="UP000008467">
    <property type="component" value="Chromosome"/>
</dbReference>
<dbReference type="SUPFAM" id="SSF55234">
    <property type="entry name" value="Cyanase C-terminal domain"/>
    <property type="match status" value="1"/>
</dbReference>
<dbReference type="EMBL" id="CP002582">
    <property type="protein sequence ID" value="ADZ82040.1"/>
    <property type="molecule type" value="Genomic_DNA"/>
</dbReference>
<evidence type="ECO:0000256" key="1">
    <source>
        <dbReference type="ARBA" id="ARBA00003561"/>
    </source>
</evidence>
<dbReference type="PANTHER" id="PTHR34186">
    <property type="entry name" value="CYANATE HYDRATASE"/>
    <property type="match status" value="1"/>
</dbReference>
<evidence type="ECO:0000256" key="2">
    <source>
        <dbReference type="ARBA" id="ARBA00023239"/>
    </source>
</evidence>
<dbReference type="GO" id="GO:0008824">
    <property type="term" value="F:cyanate hydratase activity"/>
    <property type="evidence" value="ECO:0007669"/>
    <property type="project" value="UniProtKB-UniRule"/>
</dbReference>
<dbReference type="HOGENOM" id="CLU_103452_1_0_9"/>
<dbReference type="NCBIfam" id="TIGR00673">
    <property type="entry name" value="cynS"/>
    <property type="match status" value="1"/>
</dbReference>
<organism evidence="5 6">
    <name type="scientific">Cellulosilyticum lentocellum (strain ATCC 49066 / DSM 5427 / NCIMB 11756 / RHM5)</name>
    <name type="common">Clostridium lentocellum</name>
    <dbReference type="NCBI Taxonomy" id="642492"/>
    <lineage>
        <taxon>Bacteria</taxon>
        <taxon>Bacillati</taxon>
        <taxon>Bacillota</taxon>
        <taxon>Clostridia</taxon>
        <taxon>Lachnospirales</taxon>
        <taxon>Cellulosilyticaceae</taxon>
        <taxon>Cellulosilyticum</taxon>
    </lineage>
</organism>
<dbReference type="SMART" id="SM00530">
    <property type="entry name" value="HTH_XRE"/>
    <property type="match status" value="1"/>
</dbReference>
<keyword evidence="2 3" id="KW-0456">Lyase</keyword>
<dbReference type="Pfam" id="PF21291">
    <property type="entry name" value="CYNS_N"/>
    <property type="match status" value="1"/>
</dbReference>
<dbReference type="PANTHER" id="PTHR34186:SF2">
    <property type="entry name" value="CYANATE HYDRATASE"/>
    <property type="match status" value="1"/>
</dbReference>
<keyword evidence="6" id="KW-1185">Reference proteome</keyword>
<comment type="catalytic activity">
    <reaction evidence="3">
        <text>cyanate + hydrogencarbonate + 3 H(+) = NH4(+) + 2 CO2</text>
        <dbReference type="Rhea" id="RHEA:11120"/>
        <dbReference type="ChEBI" id="CHEBI:15378"/>
        <dbReference type="ChEBI" id="CHEBI:16526"/>
        <dbReference type="ChEBI" id="CHEBI:17544"/>
        <dbReference type="ChEBI" id="CHEBI:28938"/>
        <dbReference type="ChEBI" id="CHEBI:29195"/>
        <dbReference type="EC" id="4.2.1.104"/>
    </reaction>
</comment>
<feature type="active site" evidence="3">
    <location>
        <position position="96"/>
    </location>
</feature>
<dbReference type="InterPro" id="IPR048564">
    <property type="entry name" value="CYNS_N"/>
</dbReference>
<evidence type="ECO:0000313" key="5">
    <source>
        <dbReference type="EMBL" id="ADZ82040.1"/>
    </source>
</evidence>
<dbReference type="PRINTS" id="PR01693">
    <property type="entry name" value="CYANASE"/>
</dbReference>
<dbReference type="PROSITE" id="PS50943">
    <property type="entry name" value="HTH_CROC1"/>
    <property type="match status" value="1"/>
</dbReference>
<dbReference type="EC" id="4.2.1.104" evidence="3"/>
<reference evidence="5 6" key="1">
    <citation type="journal article" date="2011" name="J. Bacteriol.">
        <title>Complete genome sequence of the cellulose-degrading bacterium Cellulosilyticum lentocellum.</title>
        <authorList>
            <consortium name="US DOE Joint Genome Institute"/>
            <person name="Miller D.A."/>
            <person name="Suen G."/>
            <person name="Bruce D."/>
            <person name="Copeland A."/>
            <person name="Cheng J.F."/>
            <person name="Detter C."/>
            <person name="Goodwin L.A."/>
            <person name="Han C.S."/>
            <person name="Hauser L.J."/>
            <person name="Land M.L."/>
            <person name="Lapidus A."/>
            <person name="Lucas S."/>
            <person name="Meincke L."/>
            <person name="Pitluck S."/>
            <person name="Tapia R."/>
            <person name="Teshima H."/>
            <person name="Woyke T."/>
            <person name="Fox B.G."/>
            <person name="Angert E.R."/>
            <person name="Currie C.R."/>
        </authorList>
    </citation>
    <scope>NUCLEOTIDE SEQUENCE [LARGE SCALE GENOMIC DNA]</scope>
    <source>
        <strain evidence="6">ATCC 49066 / DSM 5427 / NCIMB 11756 / RHM5</strain>
    </source>
</reference>
<dbReference type="KEGG" id="cle:Clole_0293"/>
<dbReference type="AlphaFoldDB" id="F2JIW8"/>
<dbReference type="eggNOG" id="COG1513">
    <property type="taxonomic scope" value="Bacteria"/>
</dbReference>
<dbReference type="HAMAP" id="MF_00535">
    <property type="entry name" value="Cyanate_hydrat"/>
    <property type="match status" value="1"/>
</dbReference>
<dbReference type="InterPro" id="IPR008076">
    <property type="entry name" value="Cyanase"/>
</dbReference>
<feature type="domain" description="HTH cro/C1-type" evidence="4">
    <location>
        <begin position="24"/>
        <end position="78"/>
    </location>
</feature>
<dbReference type="Pfam" id="PF02560">
    <property type="entry name" value="Cyanate_lyase"/>
    <property type="match status" value="1"/>
</dbReference>
<dbReference type="SUPFAM" id="SSF47413">
    <property type="entry name" value="lambda repressor-like DNA-binding domains"/>
    <property type="match status" value="1"/>
</dbReference>
<dbReference type="InterPro" id="IPR010982">
    <property type="entry name" value="Lambda_DNA-bd_dom_sf"/>
</dbReference>
<feature type="active site" evidence="3">
    <location>
        <position position="99"/>
    </location>
</feature>
<evidence type="ECO:0000313" key="6">
    <source>
        <dbReference type="Proteomes" id="UP000008467"/>
    </source>
</evidence>
<dbReference type="InterPro" id="IPR001387">
    <property type="entry name" value="Cro/C1-type_HTH"/>
</dbReference>
<name>F2JIW8_CELLD</name>
<accession>F2JIW8</accession>
<dbReference type="RefSeq" id="WP_013655341.1">
    <property type="nucleotide sequence ID" value="NC_015275.1"/>
</dbReference>
<dbReference type="Gene3D" id="3.30.1160.10">
    <property type="entry name" value="Cyanate lyase, C-terminal domain"/>
    <property type="match status" value="1"/>
</dbReference>
<evidence type="ECO:0000259" key="4">
    <source>
        <dbReference type="PROSITE" id="PS50943"/>
    </source>
</evidence>
<dbReference type="STRING" id="642492.Clole_0293"/>
<gene>
    <name evidence="3" type="primary">cynS</name>
    <name evidence="5" type="ordered locus">Clole_0293</name>
</gene>